<evidence type="ECO:0000313" key="3">
    <source>
        <dbReference type="Proteomes" id="UP001243330"/>
    </source>
</evidence>
<protein>
    <submittedName>
        <fullName evidence="2">Uncharacterized protein</fullName>
    </submittedName>
</protein>
<proteinExistence type="predicted"/>
<gene>
    <name evidence="2" type="ORF">CCHR01_08835</name>
</gene>
<dbReference type="Proteomes" id="UP001243330">
    <property type="component" value="Unassembled WGS sequence"/>
</dbReference>
<accession>A0AAD9EL16</accession>
<comment type="caution">
    <text evidence="2">The sequence shown here is derived from an EMBL/GenBank/DDBJ whole genome shotgun (WGS) entry which is preliminary data.</text>
</comment>
<feature type="compositionally biased region" description="Polar residues" evidence="1">
    <location>
        <begin position="8"/>
        <end position="21"/>
    </location>
</feature>
<evidence type="ECO:0000256" key="1">
    <source>
        <dbReference type="SAM" id="MobiDB-lite"/>
    </source>
</evidence>
<keyword evidence="3" id="KW-1185">Reference proteome</keyword>
<name>A0AAD9EL16_9PEZI</name>
<feature type="region of interest" description="Disordered" evidence="1">
    <location>
        <begin position="99"/>
        <end position="120"/>
    </location>
</feature>
<feature type="compositionally biased region" description="Basic residues" evidence="1">
    <location>
        <begin position="102"/>
        <end position="114"/>
    </location>
</feature>
<sequence length="149" mass="16718">MTDVGQALRTSETVRHQPSSAQADSFKKICDVCIRQADHQPLLSPMLPQTDAMEPTSSHVTAGLDDGYSALIHASHPNLPQSTWLGQYFTGEKRLWPEVHHGSRRSPKSARKQPHNTTASFRDAYLQRTRHTAYSSPVLMSCCYSKIRQ</sequence>
<dbReference type="EMBL" id="JAQOWY010000169">
    <property type="protein sequence ID" value="KAK1848506.1"/>
    <property type="molecule type" value="Genomic_DNA"/>
</dbReference>
<organism evidence="2 3">
    <name type="scientific">Colletotrichum chrysophilum</name>
    <dbReference type="NCBI Taxonomy" id="1836956"/>
    <lineage>
        <taxon>Eukaryota</taxon>
        <taxon>Fungi</taxon>
        <taxon>Dikarya</taxon>
        <taxon>Ascomycota</taxon>
        <taxon>Pezizomycotina</taxon>
        <taxon>Sordariomycetes</taxon>
        <taxon>Hypocreomycetidae</taxon>
        <taxon>Glomerellales</taxon>
        <taxon>Glomerellaceae</taxon>
        <taxon>Colletotrichum</taxon>
        <taxon>Colletotrichum gloeosporioides species complex</taxon>
    </lineage>
</organism>
<feature type="region of interest" description="Disordered" evidence="1">
    <location>
        <begin position="1"/>
        <end position="21"/>
    </location>
</feature>
<reference evidence="2" key="1">
    <citation type="submission" date="2023-01" db="EMBL/GenBank/DDBJ databases">
        <title>Colletotrichum chrysophilum M932 genome sequence.</title>
        <authorList>
            <person name="Baroncelli R."/>
        </authorList>
    </citation>
    <scope>NUCLEOTIDE SEQUENCE</scope>
    <source>
        <strain evidence="2">M932</strain>
    </source>
</reference>
<evidence type="ECO:0000313" key="2">
    <source>
        <dbReference type="EMBL" id="KAK1848506.1"/>
    </source>
</evidence>
<dbReference type="AlphaFoldDB" id="A0AAD9EL16"/>